<accession>A0AAE0X803</accession>
<evidence type="ECO:0000256" key="1">
    <source>
        <dbReference type="ARBA" id="ARBA00022723"/>
    </source>
</evidence>
<dbReference type="Gene3D" id="1.10.1170.10">
    <property type="entry name" value="Inhibitor Of Apoptosis Protein (2mihbC-IAP-1), Chain A"/>
    <property type="match status" value="2"/>
</dbReference>
<dbReference type="PROSITE" id="PS50143">
    <property type="entry name" value="BIR_REPEAT_2"/>
    <property type="match status" value="2"/>
</dbReference>
<reference evidence="4" key="1">
    <citation type="journal article" date="2023" name="Mol. Phylogenet. Evol.">
        <title>Genome-scale phylogeny and comparative genomics of the fungal order Sordariales.</title>
        <authorList>
            <person name="Hensen N."/>
            <person name="Bonometti L."/>
            <person name="Westerberg I."/>
            <person name="Brannstrom I.O."/>
            <person name="Guillou S."/>
            <person name="Cros-Aarteil S."/>
            <person name="Calhoun S."/>
            <person name="Haridas S."/>
            <person name="Kuo A."/>
            <person name="Mondo S."/>
            <person name="Pangilinan J."/>
            <person name="Riley R."/>
            <person name="LaButti K."/>
            <person name="Andreopoulos B."/>
            <person name="Lipzen A."/>
            <person name="Chen C."/>
            <person name="Yan M."/>
            <person name="Daum C."/>
            <person name="Ng V."/>
            <person name="Clum A."/>
            <person name="Steindorff A."/>
            <person name="Ohm R.A."/>
            <person name="Martin F."/>
            <person name="Silar P."/>
            <person name="Natvig D.O."/>
            <person name="Lalanne C."/>
            <person name="Gautier V."/>
            <person name="Ament-Velasquez S.L."/>
            <person name="Kruys A."/>
            <person name="Hutchinson M.I."/>
            <person name="Powell A.J."/>
            <person name="Barry K."/>
            <person name="Miller A.N."/>
            <person name="Grigoriev I.V."/>
            <person name="Debuchy R."/>
            <person name="Gladieux P."/>
            <person name="Hiltunen Thoren M."/>
            <person name="Johannesson H."/>
        </authorList>
    </citation>
    <scope>NUCLEOTIDE SEQUENCE</scope>
    <source>
        <strain evidence="4">CBS 314.62</strain>
    </source>
</reference>
<sequence>MADSDDRYFVYENRLASFQGPHPVAKKRASNASSRAPKALHWPHKSLLPSDLAKAGFFFEPFPGSPDNAVCFLCEKALDGWEEDDNPLEEHLKHSPTCGWAVTAAIEADLGEYGQVHPLDPAMVEARKATFGKRWPYESKKGFKCKTKQLSEAGWKYTPTFESDDMATCAYCQLALDGWESGDKPIDEHYKRSPDCPFFTLISQYPAPKKSRAKAERTSKASRLSTQSIATVATGASDVTFIADTAEHDDSVMTTASVMTQGGKKATKAKKAPAAKGRKTKAKKDEVVEILEDEPQEIQAPPPQKATRGRKRVSDDVEDSAITNSEAPAPKKRATKKKANTTSTQDTSSVHTESQDVELADAAPPKKPAARKKAAAKRGRKGSTSSVVSHASTASVRGDVPDDAEIDRQLQADLDRPLTDDEDLAADSDSGKRKAPATARGRPKKVVSASTQKASRQSHEHSQAFSMLDPAPVEPDEDEIQAQLLALEAEVKTDNLAVETLTVPKKGRKAGTRKPSKQTKKPKEVLPSDPIDELMMDDVVPVQYPTLDFAPESVKETRPESNPEPAQEAEAKLADDPDASTGTVVAKDTSRASIGKRGRGRSPKNSTSSVGVADEAEPRRSSGVPVQIEVQIESRARESFSAFVGSPKEIARKPVPPPTVSQAEAESRSEPEAMSPVPHASTPAKMEKALPLPPAHSATRLPQPPATPPRASTKPSASAKQATMSPSQSPQCSDAENQPPSSKPRAGFMTARPVLAPVASTPACSSPSKQNVVAGLQSATPWTAVDLEGVFSPVKDGEKENGVARLLRKGGELTSPEKGMTVEEWIYHNAGLAEQKLRHECEVMVSAFEKEGTRAMGVLEDLIVE</sequence>
<dbReference type="PANTHER" id="PTHR46771:SF5">
    <property type="entry name" value="DETERIN"/>
    <property type="match status" value="1"/>
</dbReference>
<dbReference type="Proteomes" id="UP001270362">
    <property type="component" value="Unassembled WGS sequence"/>
</dbReference>
<reference evidence="4" key="2">
    <citation type="submission" date="2023-06" db="EMBL/GenBank/DDBJ databases">
        <authorList>
            <consortium name="Lawrence Berkeley National Laboratory"/>
            <person name="Haridas S."/>
            <person name="Hensen N."/>
            <person name="Bonometti L."/>
            <person name="Westerberg I."/>
            <person name="Brannstrom I.O."/>
            <person name="Guillou S."/>
            <person name="Cros-Aarteil S."/>
            <person name="Calhoun S."/>
            <person name="Kuo A."/>
            <person name="Mondo S."/>
            <person name="Pangilinan J."/>
            <person name="Riley R."/>
            <person name="Labutti K."/>
            <person name="Andreopoulos B."/>
            <person name="Lipzen A."/>
            <person name="Chen C."/>
            <person name="Yanf M."/>
            <person name="Daum C."/>
            <person name="Ng V."/>
            <person name="Clum A."/>
            <person name="Steindorff A."/>
            <person name="Ohm R."/>
            <person name="Martin F."/>
            <person name="Silar P."/>
            <person name="Natvig D."/>
            <person name="Lalanne C."/>
            <person name="Gautier V."/>
            <person name="Ament-Velasquez S.L."/>
            <person name="Kruys A."/>
            <person name="Hutchinson M.I."/>
            <person name="Powell A.J."/>
            <person name="Barry K."/>
            <person name="Miller A.N."/>
            <person name="Grigoriev I.V."/>
            <person name="Debuchy R."/>
            <person name="Gladieux P."/>
            <person name="Thoren M.H."/>
            <person name="Johannesson H."/>
        </authorList>
    </citation>
    <scope>NUCLEOTIDE SEQUENCE</scope>
    <source>
        <strain evidence="4">CBS 314.62</strain>
    </source>
</reference>
<dbReference type="SUPFAM" id="SSF57924">
    <property type="entry name" value="Inhibitor of apoptosis (IAP) repeat"/>
    <property type="match status" value="2"/>
</dbReference>
<dbReference type="EMBL" id="JAULSO010000002">
    <property type="protein sequence ID" value="KAK3687729.1"/>
    <property type="molecule type" value="Genomic_DNA"/>
</dbReference>
<feature type="compositionally biased region" description="Basic and acidic residues" evidence="3">
    <location>
        <begin position="406"/>
        <end position="419"/>
    </location>
</feature>
<comment type="caution">
    <text evidence="4">The sequence shown here is derived from an EMBL/GenBank/DDBJ whole genome shotgun (WGS) entry which is preliminary data.</text>
</comment>
<organism evidence="4 5">
    <name type="scientific">Podospora appendiculata</name>
    <dbReference type="NCBI Taxonomy" id="314037"/>
    <lineage>
        <taxon>Eukaryota</taxon>
        <taxon>Fungi</taxon>
        <taxon>Dikarya</taxon>
        <taxon>Ascomycota</taxon>
        <taxon>Pezizomycotina</taxon>
        <taxon>Sordariomycetes</taxon>
        <taxon>Sordariomycetidae</taxon>
        <taxon>Sordariales</taxon>
        <taxon>Podosporaceae</taxon>
        <taxon>Podospora</taxon>
    </lineage>
</organism>
<dbReference type="SMART" id="SM00238">
    <property type="entry name" value="BIR"/>
    <property type="match status" value="2"/>
</dbReference>
<feature type="compositionally biased region" description="Low complexity" evidence="3">
    <location>
        <begin position="382"/>
        <end position="396"/>
    </location>
</feature>
<feature type="compositionally biased region" description="Polar residues" evidence="3">
    <location>
        <begin position="713"/>
        <end position="740"/>
    </location>
</feature>
<dbReference type="GO" id="GO:0046872">
    <property type="term" value="F:metal ion binding"/>
    <property type="evidence" value="ECO:0007669"/>
    <property type="project" value="UniProtKB-KW"/>
</dbReference>
<dbReference type="PANTHER" id="PTHR46771">
    <property type="entry name" value="DETERIN"/>
    <property type="match status" value="1"/>
</dbReference>
<feature type="compositionally biased region" description="Basic residues" evidence="3">
    <location>
        <begin position="265"/>
        <end position="282"/>
    </location>
</feature>
<feature type="region of interest" description="Disordered" evidence="3">
    <location>
        <begin position="258"/>
        <end position="476"/>
    </location>
</feature>
<feature type="compositionally biased region" description="Basic residues" evidence="3">
    <location>
        <begin position="505"/>
        <end position="520"/>
    </location>
</feature>
<dbReference type="AlphaFoldDB" id="A0AAE0X803"/>
<evidence type="ECO:0000256" key="2">
    <source>
        <dbReference type="ARBA" id="ARBA00022833"/>
    </source>
</evidence>
<evidence type="ECO:0000313" key="4">
    <source>
        <dbReference type="EMBL" id="KAK3687729.1"/>
    </source>
</evidence>
<keyword evidence="5" id="KW-1185">Reference proteome</keyword>
<dbReference type="InterPro" id="IPR051190">
    <property type="entry name" value="Baculoviral_IAP"/>
</dbReference>
<feature type="compositionally biased region" description="Basic residues" evidence="3">
    <location>
        <begin position="330"/>
        <end position="339"/>
    </location>
</feature>
<feature type="region of interest" description="Disordered" evidence="3">
    <location>
        <begin position="640"/>
        <end position="747"/>
    </location>
</feature>
<evidence type="ECO:0000256" key="3">
    <source>
        <dbReference type="SAM" id="MobiDB-lite"/>
    </source>
</evidence>
<gene>
    <name evidence="4" type="ORF">B0T22DRAFT_479018</name>
</gene>
<evidence type="ECO:0000313" key="5">
    <source>
        <dbReference type="Proteomes" id="UP001270362"/>
    </source>
</evidence>
<dbReference type="Pfam" id="PF00653">
    <property type="entry name" value="BIR"/>
    <property type="match status" value="2"/>
</dbReference>
<proteinExistence type="predicted"/>
<keyword evidence="2" id="KW-0862">Zinc</keyword>
<feature type="compositionally biased region" description="Basic residues" evidence="3">
    <location>
        <begin position="368"/>
        <end position="381"/>
    </location>
</feature>
<protein>
    <recommendedName>
        <fullName evidence="6">Protein bir1</fullName>
    </recommendedName>
</protein>
<name>A0AAE0X803_9PEZI</name>
<evidence type="ECO:0008006" key="6">
    <source>
        <dbReference type="Google" id="ProtNLM"/>
    </source>
</evidence>
<feature type="region of interest" description="Disordered" evidence="3">
    <location>
        <begin position="501"/>
        <end position="628"/>
    </location>
</feature>
<dbReference type="InterPro" id="IPR001370">
    <property type="entry name" value="BIR_rpt"/>
</dbReference>
<keyword evidence="1" id="KW-0479">Metal-binding</keyword>
<dbReference type="CDD" id="cd00022">
    <property type="entry name" value="BIR"/>
    <property type="match status" value="2"/>
</dbReference>